<dbReference type="PANTHER" id="PTHR30009:SF4">
    <property type="entry name" value="PTS SYSTEM N-ACETYLGLUCOSAMINE-SPECIFIC EIICBA COMPONENT"/>
    <property type="match status" value="1"/>
</dbReference>
<dbReference type="STRING" id="131112.SAMN04489737_1767"/>
<dbReference type="GO" id="GO:0008982">
    <property type="term" value="F:protein-N(PI)-phosphohistidine-sugar phosphotransferase activity"/>
    <property type="evidence" value="ECO:0007669"/>
    <property type="project" value="InterPro"/>
</dbReference>
<keyword evidence="1" id="KW-0813">Transport</keyword>
<dbReference type="AlphaFoldDB" id="A0A1H2LQI2"/>
<dbReference type="Proteomes" id="UP000214355">
    <property type="component" value="Chromosome I"/>
</dbReference>
<keyword evidence="3" id="KW-0808">Transferase</keyword>
<evidence type="ECO:0000256" key="2">
    <source>
        <dbReference type="ARBA" id="ARBA00022597"/>
    </source>
</evidence>
<dbReference type="EMBL" id="LT629804">
    <property type="protein sequence ID" value="SDU82616.1"/>
    <property type="molecule type" value="Genomic_DNA"/>
</dbReference>
<sequence>MKLFADEVVLGLGGRDNVLEVTPAYTRIRVEVASLALVNEDLLRAAGAIGIVRQKGHVHLIIGSQANELAEQLSASCVSLRTDSRSLR</sequence>
<dbReference type="GO" id="GO:0009401">
    <property type="term" value="P:phosphoenolpyruvate-dependent sugar phosphotransferase system"/>
    <property type="evidence" value="ECO:0007669"/>
    <property type="project" value="UniProtKB-KW"/>
</dbReference>
<dbReference type="PROSITE" id="PS51098">
    <property type="entry name" value="PTS_EIIB_TYPE_1"/>
    <property type="match status" value="1"/>
</dbReference>
<evidence type="ECO:0000256" key="1">
    <source>
        <dbReference type="ARBA" id="ARBA00022448"/>
    </source>
</evidence>
<dbReference type="GO" id="GO:0005886">
    <property type="term" value="C:plasma membrane"/>
    <property type="evidence" value="ECO:0007669"/>
    <property type="project" value="TreeGrafter"/>
</dbReference>
<dbReference type="SUPFAM" id="SSF55604">
    <property type="entry name" value="Glucose permease domain IIB"/>
    <property type="match status" value="1"/>
</dbReference>
<dbReference type="InterPro" id="IPR001996">
    <property type="entry name" value="PTS_IIB_1"/>
</dbReference>
<keyword evidence="4" id="KW-0598">Phosphotransferase system</keyword>
<dbReference type="InterPro" id="IPR036878">
    <property type="entry name" value="Glu_permease_IIB"/>
</dbReference>
<dbReference type="Gene3D" id="3.30.1360.60">
    <property type="entry name" value="Glucose permease domain IIB"/>
    <property type="match status" value="1"/>
</dbReference>
<keyword evidence="8" id="KW-1185">Reference proteome</keyword>
<dbReference type="OrthoDB" id="2045873at2"/>
<evidence type="ECO:0000256" key="5">
    <source>
        <dbReference type="PROSITE-ProRule" id="PRU00421"/>
    </source>
</evidence>
<dbReference type="GO" id="GO:0015764">
    <property type="term" value="P:N-acetylglucosamine transport"/>
    <property type="evidence" value="ECO:0007669"/>
    <property type="project" value="TreeGrafter"/>
</dbReference>
<accession>A0A1H2LQI2</accession>
<dbReference type="PANTHER" id="PTHR30009">
    <property type="entry name" value="CYTOCHROME C-TYPE SYNTHESIS PROTEIN AND PTS TRANSMEMBRANE COMPONENT"/>
    <property type="match status" value="1"/>
</dbReference>
<gene>
    <name evidence="7" type="ORF">SAMN04489737_1767</name>
</gene>
<dbReference type="GeneID" id="65345484"/>
<evidence type="ECO:0000313" key="8">
    <source>
        <dbReference type="Proteomes" id="UP000214355"/>
    </source>
</evidence>
<reference evidence="8" key="1">
    <citation type="submission" date="2016-10" db="EMBL/GenBank/DDBJ databases">
        <authorList>
            <person name="Varghese N."/>
            <person name="Submissions S."/>
        </authorList>
    </citation>
    <scope>NUCLEOTIDE SEQUENCE [LARGE SCALE GENOMIC DNA]</scope>
    <source>
        <strain evidence="8">DSM 10002</strain>
    </source>
</reference>
<comment type="caution">
    <text evidence="5">Lacks conserved residue(s) required for the propagation of feature annotation.</text>
</comment>
<dbReference type="InterPro" id="IPR050429">
    <property type="entry name" value="PTS_Glucose_EIICBA"/>
</dbReference>
<organism evidence="7 8">
    <name type="scientific">Arcanobacterium phocae</name>
    <dbReference type="NCBI Taxonomy" id="131112"/>
    <lineage>
        <taxon>Bacteria</taxon>
        <taxon>Bacillati</taxon>
        <taxon>Actinomycetota</taxon>
        <taxon>Actinomycetes</taxon>
        <taxon>Actinomycetales</taxon>
        <taxon>Actinomycetaceae</taxon>
        <taxon>Arcanobacterium</taxon>
    </lineage>
</organism>
<proteinExistence type="predicted"/>
<evidence type="ECO:0000256" key="4">
    <source>
        <dbReference type="ARBA" id="ARBA00022683"/>
    </source>
</evidence>
<evidence type="ECO:0000259" key="6">
    <source>
        <dbReference type="PROSITE" id="PS51098"/>
    </source>
</evidence>
<name>A0A1H2LQI2_9ACTO</name>
<evidence type="ECO:0000313" key="7">
    <source>
        <dbReference type="EMBL" id="SDU82616.1"/>
    </source>
</evidence>
<keyword evidence="2" id="KW-0762">Sugar transport</keyword>
<evidence type="ECO:0000256" key="3">
    <source>
        <dbReference type="ARBA" id="ARBA00022679"/>
    </source>
</evidence>
<dbReference type="GO" id="GO:0090563">
    <property type="term" value="F:protein-phosphocysteine-sugar phosphotransferase activity"/>
    <property type="evidence" value="ECO:0007669"/>
    <property type="project" value="TreeGrafter"/>
</dbReference>
<protein>
    <submittedName>
        <fullName evidence="7">PTS system, N-acetylglucosamine-specific IIB component</fullName>
    </submittedName>
</protein>
<dbReference type="RefSeq" id="WP_091282336.1">
    <property type="nucleotide sequence ID" value="NZ_JABAPH010000002.1"/>
</dbReference>
<feature type="domain" description="PTS EIIB type-1" evidence="6">
    <location>
        <begin position="2"/>
        <end position="83"/>
    </location>
</feature>